<evidence type="ECO:0000313" key="4">
    <source>
        <dbReference type="Proteomes" id="UP001202922"/>
    </source>
</evidence>
<feature type="transmembrane region" description="Helical" evidence="2">
    <location>
        <begin position="34"/>
        <end position="56"/>
    </location>
</feature>
<comment type="caution">
    <text evidence="3">The sequence shown here is derived from an EMBL/GenBank/DDBJ whole genome shotgun (WGS) entry which is preliminary data.</text>
</comment>
<evidence type="ECO:0000313" key="3">
    <source>
        <dbReference type="EMBL" id="MCH6469875.1"/>
    </source>
</evidence>
<keyword evidence="2" id="KW-0472">Membrane</keyword>
<gene>
    <name evidence="3" type="ORF">L0M17_07735</name>
</gene>
<feature type="region of interest" description="Disordered" evidence="1">
    <location>
        <begin position="1"/>
        <end position="21"/>
    </location>
</feature>
<dbReference type="EMBL" id="JAKZBV010000001">
    <property type="protein sequence ID" value="MCH6469875.1"/>
    <property type="molecule type" value="Genomic_DNA"/>
</dbReference>
<reference evidence="3 4" key="1">
    <citation type="submission" date="2022-03" db="EMBL/GenBank/DDBJ databases">
        <title>Sinomonas sp. isolated from a soil.</title>
        <authorList>
            <person name="Han J."/>
            <person name="Kim D.-U."/>
        </authorList>
    </citation>
    <scope>NUCLEOTIDE SEQUENCE [LARGE SCALE GENOMIC DNA]</scope>
    <source>
        <strain evidence="3 4">5-5</strain>
    </source>
</reference>
<protein>
    <recommendedName>
        <fullName evidence="5">DUF4405 domain-containing protein</fullName>
    </recommendedName>
</protein>
<proteinExistence type="predicted"/>
<keyword evidence="2" id="KW-0812">Transmembrane</keyword>
<keyword evidence="4" id="KW-1185">Reference proteome</keyword>
<feature type="transmembrane region" description="Helical" evidence="2">
    <location>
        <begin position="135"/>
        <end position="159"/>
    </location>
</feature>
<evidence type="ECO:0008006" key="5">
    <source>
        <dbReference type="Google" id="ProtNLM"/>
    </source>
</evidence>
<evidence type="ECO:0000256" key="1">
    <source>
        <dbReference type="SAM" id="MobiDB-lite"/>
    </source>
</evidence>
<dbReference type="RefSeq" id="WP_241053346.1">
    <property type="nucleotide sequence ID" value="NZ_JAKZBV010000001.1"/>
</dbReference>
<organism evidence="3 4">
    <name type="scientific">Sinomonas terrae</name>
    <dbReference type="NCBI Taxonomy" id="2908838"/>
    <lineage>
        <taxon>Bacteria</taxon>
        <taxon>Bacillati</taxon>
        <taxon>Actinomycetota</taxon>
        <taxon>Actinomycetes</taxon>
        <taxon>Micrococcales</taxon>
        <taxon>Micrococcaceae</taxon>
        <taxon>Sinomonas</taxon>
    </lineage>
</organism>
<sequence>MTPLTASDKPDPDPDAVSQPEGRRVAEVLGNERLTAMAGAVLLVLFAVEIVTVVALRALMPMHFFVGVLLTGPVAVKTASTGWRFLRYYTRSPAYRRKGPPRPLQRTLAPLLVASTLAVIVSGLALAAAGPAPMVLLQVHAISFLVWLATVIVHAAAYLPRVPKSIREDWSHRPSAPVPGRTARVASNGLALAAAGTAAVLLLPTAAPWAGWITQSVSGFGILAVVLIVTAVVVVTVRRLRRRA</sequence>
<feature type="transmembrane region" description="Helical" evidence="2">
    <location>
        <begin position="190"/>
        <end position="211"/>
    </location>
</feature>
<dbReference type="Proteomes" id="UP001202922">
    <property type="component" value="Unassembled WGS sequence"/>
</dbReference>
<keyword evidence="2" id="KW-1133">Transmembrane helix</keyword>
<name>A0ABS9TZT8_9MICC</name>
<feature type="transmembrane region" description="Helical" evidence="2">
    <location>
        <begin position="107"/>
        <end position="129"/>
    </location>
</feature>
<evidence type="ECO:0000256" key="2">
    <source>
        <dbReference type="SAM" id="Phobius"/>
    </source>
</evidence>
<feature type="transmembrane region" description="Helical" evidence="2">
    <location>
        <begin position="217"/>
        <end position="237"/>
    </location>
</feature>
<feature type="transmembrane region" description="Helical" evidence="2">
    <location>
        <begin position="62"/>
        <end position="86"/>
    </location>
</feature>
<accession>A0ABS9TZT8</accession>